<accession>A0A4Z2EHC5</accession>
<dbReference type="GO" id="GO:0003723">
    <property type="term" value="F:RNA binding"/>
    <property type="evidence" value="ECO:0007669"/>
    <property type="project" value="TreeGrafter"/>
</dbReference>
<gene>
    <name evidence="3" type="primary">mybbp1a_1</name>
    <name evidence="3" type="ORF">EYF80_061979</name>
</gene>
<dbReference type="AlphaFoldDB" id="A0A4Z2EHC5"/>
<dbReference type="Proteomes" id="UP000314294">
    <property type="component" value="Unassembled WGS sequence"/>
</dbReference>
<dbReference type="OrthoDB" id="342531at2759"/>
<evidence type="ECO:0000256" key="1">
    <source>
        <dbReference type="ARBA" id="ARBA00004123"/>
    </source>
</evidence>
<comment type="caution">
    <text evidence="3">The sequence shown here is derived from an EMBL/GenBank/DDBJ whole genome shotgun (WGS) entry which is preliminary data.</text>
</comment>
<dbReference type="PANTHER" id="PTHR13213">
    <property type="entry name" value="MYB-BINDING PROTEIN 1A FAMILY MEMBER"/>
    <property type="match status" value="1"/>
</dbReference>
<dbReference type="GO" id="GO:0003714">
    <property type="term" value="F:transcription corepressor activity"/>
    <property type="evidence" value="ECO:0007669"/>
    <property type="project" value="TreeGrafter"/>
</dbReference>
<comment type="subcellular location">
    <subcellularLocation>
        <location evidence="1">Nucleus</location>
    </subcellularLocation>
</comment>
<dbReference type="InterPro" id="IPR007015">
    <property type="entry name" value="DNA_pol_V/MYBBP1A"/>
</dbReference>
<evidence type="ECO:0000256" key="2">
    <source>
        <dbReference type="ARBA" id="ARBA00023242"/>
    </source>
</evidence>
<sequence length="98" mass="10711">MSVEMAPLSVTEPGPVKPTGVLQQNRLFLDFFWDLAKPDQAVRLRAVEELIRYLETSDQVSGARREARGASSEAVRGRPLINTAAAGWPHAEPLISIG</sequence>
<keyword evidence="2" id="KW-0539">Nucleus</keyword>
<proteinExistence type="predicted"/>
<dbReference type="PANTHER" id="PTHR13213:SF2">
    <property type="entry name" value="MYB-BINDING PROTEIN 1A"/>
    <property type="match status" value="1"/>
</dbReference>
<name>A0A4Z2EHC5_9TELE</name>
<evidence type="ECO:0000313" key="4">
    <source>
        <dbReference type="Proteomes" id="UP000314294"/>
    </source>
</evidence>
<reference evidence="3 4" key="1">
    <citation type="submission" date="2019-03" db="EMBL/GenBank/DDBJ databases">
        <title>First draft genome of Liparis tanakae, snailfish: a comprehensive survey of snailfish specific genes.</title>
        <authorList>
            <person name="Kim W."/>
            <person name="Song I."/>
            <person name="Jeong J.-H."/>
            <person name="Kim D."/>
            <person name="Kim S."/>
            <person name="Ryu S."/>
            <person name="Song J.Y."/>
            <person name="Lee S.K."/>
        </authorList>
    </citation>
    <scope>NUCLEOTIDE SEQUENCE [LARGE SCALE GENOMIC DNA]</scope>
    <source>
        <tissue evidence="3">Muscle</tissue>
    </source>
</reference>
<dbReference type="EMBL" id="SRLO01007617">
    <property type="protein sequence ID" value="TNN27874.1"/>
    <property type="molecule type" value="Genomic_DNA"/>
</dbReference>
<dbReference type="GO" id="GO:0005730">
    <property type="term" value="C:nucleolus"/>
    <property type="evidence" value="ECO:0007669"/>
    <property type="project" value="InterPro"/>
</dbReference>
<keyword evidence="4" id="KW-1185">Reference proteome</keyword>
<protein>
    <submittedName>
        <fullName evidence="3">Myb-binding protein 1A-like protein</fullName>
    </submittedName>
</protein>
<evidence type="ECO:0000313" key="3">
    <source>
        <dbReference type="EMBL" id="TNN27874.1"/>
    </source>
</evidence>
<dbReference type="GO" id="GO:0043565">
    <property type="term" value="F:sequence-specific DNA binding"/>
    <property type="evidence" value="ECO:0007669"/>
    <property type="project" value="TreeGrafter"/>
</dbReference>
<organism evidence="3 4">
    <name type="scientific">Liparis tanakae</name>
    <name type="common">Tanaka's snailfish</name>
    <dbReference type="NCBI Taxonomy" id="230148"/>
    <lineage>
        <taxon>Eukaryota</taxon>
        <taxon>Metazoa</taxon>
        <taxon>Chordata</taxon>
        <taxon>Craniata</taxon>
        <taxon>Vertebrata</taxon>
        <taxon>Euteleostomi</taxon>
        <taxon>Actinopterygii</taxon>
        <taxon>Neopterygii</taxon>
        <taxon>Teleostei</taxon>
        <taxon>Neoteleostei</taxon>
        <taxon>Acanthomorphata</taxon>
        <taxon>Eupercaria</taxon>
        <taxon>Perciformes</taxon>
        <taxon>Cottioidei</taxon>
        <taxon>Cottales</taxon>
        <taxon>Liparidae</taxon>
        <taxon>Liparis</taxon>
    </lineage>
</organism>